<feature type="active site" description="Proton donor/acceptor" evidence="6">
    <location>
        <position position="415"/>
    </location>
</feature>
<keyword evidence="3 6" id="KW-0133">Cell shape</keyword>
<dbReference type="GO" id="GO:0008360">
    <property type="term" value="P:regulation of cell shape"/>
    <property type="evidence" value="ECO:0007669"/>
    <property type="project" value="UniProtKB-UniRule"/>
</dbReference>
<evidence type="ECO:0000313" key="9">
    <source>
        <dbReference type="EMBL" id="OPJ64712.1"/>
    </source>
</evidence>
<keyword evidence="5 6" id="KW-0961">Cell wall biogenesis/degradation</keyword>
<feature type="domain" description="L,D-TPase catalytic" evidence="8">
    <location>
        <begin position="341"/>
        <end position="460"/>
    </location>
</feature>
<evidence type="ECO:0000256" key="1">
    <source>
        <dbReference type="ARBA" id="ARBA00004752"/>
    </source>
</evidence>
<sequence>MRRKRKDKSNKVIPGVVVSLSILTAVYLGLSLYFTNHFHFGSIINGIDVSGKTVEEAETKLASEINLYTLELDERGDMTETIKAADIGLKHDSNKIKELKDKQNPFNWISTIFKKDESEASQIVTYDEELLNKTLNNLACITSSNTVEPKNASFEYKDGSYEIIDEVLGNKINKNALHDAVGDAVLNGKAKLDLSASNIYENPKYTSKSQEVIDTKNTLDKYTGLKITYKSGDKTEVLDGSTIHNWLGVNKDMEITFNEDKVKNYVYKISSVFNTFGNTRNFVTTTKKTIKVSGGNYGWIVNNSKEVKDIIEAVKNGQDITKEPAYSQTALAKGSNDIGDTYVEINMTKQHLWFYKNGALVVEGDVVTGNASTNTLTPAGTYVLNYKERNATLVGEDYSSPVEYWMPFNGNIGIHDASWRNEFGKQIYLTNGSHGCVNSPYELAKTIYQNIDAGTPIVGYYE</sequence>
<protein>
    <submittedName>
        <fullName evidence="9">Putative peptidoglycan binding domain protein</fullName>
    </submittedName>
</protein>
<dbReference type="OrthoDB" id="3176960at2"/>
<dbReference type="AlphaFoldDB" id="A0A1V4IXC0"/>
<dbReference type="InterPro" id="IPR038054">
    <property type="entry name" value="LD_TPept-like_central_sf"/>
</dbReference>
<evidence type="ECO:0000256" key="5">
    <source>
        <dbReference type="ARBA" id="ARBA00023316"/>
    </source>
</evidence>
<evidence type="ECO:0000256" key="2">
    <source>
        <dbReference type="ARBA" id="ARBA00022679"/>
    </source>
</evidence>
<proteinExistence type="predicted"/>
<dbReference type="EMBL" id="MZGT01000011">
    <property type="protein sequence ID" value="OPJ64712.1"/>
    <property type="molecule type" value="Genomic_DNA"/>
</dbReference>
<name>A0A1V4IXC0_9CLOT</name>
<dbReference type="GO" id="GO:0005576">
    <property type="term" value="C:extracellular region"/>
    <property type="evidence" value="ECO:0007669"/>
    <property type="project" value="TreeGrafter"/>
</dbReference>
<feature type="active site" description="Nucleophile" evidence="6">
    <location>
        <position position="436"/>
    </location>
</feature>
<evidence type="ECO:0000256" key="3">
    <source>
        <dbReference type="ARBA" id="ARBA00022960"/>
    </source>
</evidence>
<dbReference type="InterPro" id="IPR005490">
    <property type="entry name" value="LD_TPept_cat_dom"/>
</dbReference>
<dbReference type="PANTHER" id="PTHR30582">
    <property type="entry name" value="L,D-TRANSPEPTIDASE"/>
    <property type="match status" value="1"/>
</dbReference>
<accession>A0A1V4IXC0</accession>
<comment type="pathway">
    <text evidence="1 6">Cell wall biogenesis; peptidoglycan biosynthesis.</text>
</comment>
<feature type="transmembrane region" description="Helical" evidence="7">
    <location>
        <begin position="12"/>
        <end position="34"/>
    </location>
</feature>
<dbReference type="InterPro" id="IPR050979">
    <property type="entry name" value="LD-transpeptidase"/>
</dbReference>
<dbReference type="CDD" id="cd16913">
    <property type="entry name" value="YkuD_like"/>
    <property type="match status" value="1"/>
</dbReference>
<dbReference type="Pfam" id="PF03734">
    <property type="entry name" value="YkuD"/>
    <property type="match status" value="1"/>
</dbReference>
<dbReference type="RefSeq" id="WP_079438655.1">
    <property type="nucleotide sequence ID" value="NZ_MZGT01000011.1"/>
</dbReference>
<evidence type="ECO:0000259" key="8">
    <source>
        <dbReference type="PROSITE" id="PS52029"/>
    </source>
</evidence>
<keyword evidence="7" id="KW-0812">Transmembrane</keyword>
<dbReference type="PANTHER" id="PTHR30582:SF33">
    <property type="entry name" value="EXPORTED PROTEIN"/>
    <property type="match status" value="1"/>
</dbReference>
<reference evidence="9 10" key="1">
    <citation type="submission" date="2017-03" db="EMBL/GenBank/DDBJ databases">
        <title>Genome sequence of Clostridium chromiireducens DSM 23318.</title>
        <authorList>
            <person name="Poehlein A."/>
            <person name="Daniel R."/>
        </authorList>
    </citation>
    <scope>NUCLEOTIDE SEQUENCE [LARGE SCALE GENOMIC DNA]</scope>
    <source>
        <strain evidence="9 10">DSM 23318</strain>
    </source>
</reference>
<dbReference type="PROSITE" id="PS52029">
    <property type="entry name" value="LD_TPASE"/>
    <property type="match status" value="1"/>
</dbReference>
<evidence type="ECO:0000256" key="4">
    <source>
        <dbReference type="ARBA" id="ARBA00022984"/>
    </source>
</evidence>
<keyword evidence="2" id="KW-0808">Transferase</keyword>
<dbReference type="GO" id="GO:0016740">
    <property type="term" value="F:transferase activity"/>
    <property type="evidence" value="ECO:0007669"/>
    <property type="project" value="UniProtKB-KW"/>
</dbReference>
<dbReference type="GO" id="GO:0018104">
    <property type="term" value="P:peptidoglycan-protein cross-linking"/>
    <property type="evidence" value="ECO:0007669"/>
    <property type="project" value="TreeGrafter"/>
</dbReference>
<dbReference type="UniPathway" id="UPA00219"/>
<dbReference type="SUPFAM" id="SSF143985">
    <property type="entry name" value="L,D-transpeptidase pre-catalytic domain-like"/>
    <property type="match status" value="1"/>
</dbReference>
<dbReference type="InterPro" id="IPR038063">
    <property type="entry name" value="Transpep_catalytic_dom"/>
</dbReference>
<dbReference type="SUPFAM" id="SSF141523">
    <property type="entry name" value="L,D-transpeptidase catalytic domain-like"/>
    <property type="match status" value="1"/>
</dbReference>
<comment type="caution">
    <text evidence="9">The sequence shown here is derived from an EMBL/GenBank/DDBJ whole genome shotgun (WGS) entry which is preliminary data.</text>
</comment>
<keyword evidence="4 6" id="KW-0573">Peptidoglycan synthesis</keyword>
<dbReference type="GO" id="GO:0071972">
    <property type="term" value="F:peptidoglycan L,D-transpeptidase activity"/>
    <property type="evidence" value="ECO:0007669"/>
    <property type="project" value="TreeGrafter"/>
</dbReference>
<gene>
    <name evidence="9" type="ORF">CLCHR_10650</name>
</gene>
<keyword evidence="7" id="KW-0472">Membrane</keyword>
<keyword evidence="7" id="KW-1133">Transmembrane helix</keyword>
<organism evidence="9 10">
    <name type="scientific">Clostridium chromiireducens</name>
    <dbReference type="NCBI Taxonomy" id="225345"/>
    <lineage>
        <taxon>Bacteria</taxon>
        <taxon>Bacillati</taxon>
        <taxon>Bacillota</taxon>
        <taxon>Clostridia</taxon>
        <taxon>Eubacteriales</taxon>
        <taxon>Clostridiaceae</taxon>
        <taxon>Clostridium</taxon>
    </lineage>
</organism>
<dbReference type="Proteomes" id="UP000191056">
    <property type="component" value="Unassembled WGS sequence"/>
</dbReference>
<evidence type="ECO:0000313" key="10">
    <source>
        <dbReference type="Proteomes" id="UP000191056"/>
    </source>
</evidence>
<dbReference type="InterPro" id="IPR022029">
    <property type="entry name" value="YoaR-like_PG-bd"/>
</dbReference>
<dbReference type="STRING" id="225345.CLCHR_10650"/>
<dbReference type="GO" id="GO:0071555">
    <property type="term" value="P:cell wall organization"/>
    <property type="evidence" value="ECO:0007669"/>
    <property type="project" value="UniProtKB-UniRule"/>
</dbReference>
<dbReference type="Gene3D" id="3.10.20.800">
    <property type="match status" value="1"/>
</dbReference>
<dbReference type="Pfam" id="PF12229">
    <property type="entry name" value="PG_binding_4"/>
    <property type="match status" value="2"/>
</dbReference>
<evidence type="ECO:0000256" key="7">
    <source>
        <dbReference type="SAM" id="Phobius"/>
    </source>
</evidence>
<dbReference type="Gene3D" id="2.40.440.10">
    <property type="entry name" value="L,D-transpeptidase catalytic domain-like"/>
    <property type="match status" value="1"/>
</dbReference>
<keyword evidence="10" id="KW-1185">Reference proteome</keyword>
<evidence type="ECO:0000256" key="6">
    <source>
        <dbReference type="PROSITE-ProRule" id="PRU01373"/>
    </source>
</evidence>